<feature type="binding site" description="covalent" evidence="8">
    <location>
        <position position="241"/>
    </location>
    <ligand>
        <name>heme c</name>
        <dbReference type="ChEBI" id="CHEBI:61717"/>
        <label>2</label>
    </ligand>
</feature>
<keyword evidence="2 8" id="KW-0349">Heme</keyword>
<dbReference type="KEGG" id="gak:X907_1907"/>
<evidence type="ECO:0000256" key="7">
    <source>
        <dbReference type="ARBA" id="ARBA00023004"/>
    </source>
</evidence>
<keyword evidence="6" id="KW-0560">Oxidoreductase</keyword>
<comment type="subcellular location">
    <subcellularLocation>
        <location evidence="1">Periplasm</location>
    </subcellularLocation>
</comment>
<keyword evidence="12" id="KW-1185">Reference proteome</keyword>
<dbReference type="PANTHER" id="PTHR30600:SF10">
    <property type="entry name" value="BLL6722 PROTEIN"/>
    <property type="match status" value="1"/>
</dbReference>
<dbReference type="Pfam" id="PF03150">
    <property type="entry name" value="CCP_MauG"/>
    <property type="match status" value="1"/>
</dbReference>
<evidence type="ECO:0000256" key="3">
    <source>
        <dbReference type="ARBA" id="ARBA00022723"/>
    </source>
</evidence>
<dbReference type="GO" id="GO:0020037">
    <property type="term" value="F:heme binding"/>
    <property type="evidence" value="ECO:0007669"/>
    <property type="project" value="InterPro"/>
</dbReference>
<evidence type="ECO:0000313" key="12">
    <source>
        <dbReference type="Proteomes" id="UP000286954"/>
    </source>
</evidence>
<dbReference type="GO" id="GO:0004130">
    <property type="term" value="F:cytochrome-c peroxidase activity"/>
    <property type="evidence" value="ECO:0007669"/>
    <property type="project" value="TreeGrafter"/>
</dbReference>
<dbReference type="Proteomes" id="UP000286954">
    <property type="component" value="Chromosome"/>
</dbReference>
<feature type="domain" description="Cytochrome c" evidence="10">
    <location>
        <begin position="71"/>
        <end position="172"/>
    </location>
</feature>
<dbReference type="GO" id="GO:0009055">
    <property type="term" value="F:electron transfer activity"/>
    <property type="evidence" value="ECO:0007669"/>
    <property type="project" value="InterPro"/>
</dbReference>
<keyword evidence="7 9" id="KW-0408">Iron</keyword>
<evidence type="ECO:0000256" key="6">
    <source>
        <dbReference type="ARBA" id="ARBA00023002"/>
    </source>
</evidence>
<dbReference type="PIRSF" id="PIRSF000294">
    <property type="entry name" value="Cytochrome-c_peroxidase"/>
    <property type="match status" value="1"/>
</dbReference>
<protein>
    <submittedName>
        <fullName evidence="11">Cytochrome-c peroxidase</fullName>
    </submittedName>
</protein>
<dbReference type="InterPro" id="IPR051395">
    <property type="entry name" value="Cytochrome_c_Peroxidase/MauG"/>
</dbReference>
<feature type="domain" description="Cytochrome c" evidence="10">
    <location>
        <begin position="223"/>
        <end position="358"/>
    </location>
</feature>
<feature type="binding site" description="axial binding residue" evidence="9">
    <location>
        <position position="242"/>
    </location>
    <ligand>
        <name>heme c</name>
        <dbReference type="ChEBI" id="CHEBI:61717"/>
        <label>2</label>
    </ligand>
    <ligandPart>
        <name>Fe</name>
        <dbReference type="ChEBI" id="CHEBI:18248"/>
    </ligandPart>
</feature>
<feature type="binding site" description="axial binding residue" evidence="9">
    <location>
        <position position="97"/>
    </location>
    <ligand>
        <name>heme c</name>
        <dbReference type="ChEBI" id="CHEBI:61717"/>
        <label>1</label>
    </ligand>
    <ligandPart>
        <name>Fe</name>
        <dbReference type="ChEBI" id="CHEBI:18248"/>
    </ligandPart>
</feature>
<proteinExistence type="predicted"/>
<dbReference type="EMBL" id="CP018911">
    <property type="protein sequence ID" value="AZU04430.1"/>
    <property type="molecule type" value="Genomic_DNA"/>
</dbReference>
<evidence type="ECO:0000256" key="1">
    <source>
        <dbReference type="ARBA" id="ARBA00004418"/>
    </source>
</evidence>
<evidence type="ECO:0000256" key="8">
    <source>
        <dbReference type="PIRSR" id="PIRSR000294-1"/>
    </source>
</evidence>
<comment type="cofactor">
    <cofactor evidence="8">
        <name>heme</name>
        <dbReference type="ChEBI" id="CHEBI:30413"/>
    </cofactor>
    <text evidence="8">Binds 2 heme groups.</text>
</comment>
<evidence type="ECO:0000256" key="5">
    <source>
        <dbReference type="ARBA" id="ARBA00022764"/>
    </source>
</evidence>
<feature type="binding site" description="covalent" evidence="8">
    <location>
        <position position="93"/>
    </location>
    <ligand>
        <name>heme c</name>
        <dbReference type="ChEBI" id="CHEBI:61717"/>
        <label>1</label>
    </ligand>
</feature>
<evidence type="ECO:0000313" key="11">
    <source>
        <dbReference type="EMBL" id="AZU04430.1"/>
    </source>
</evidence>
<dbReference type="InterPro" id="IPR009056">
    <property type="entry name" value="Cyt_c-like_dom"/>
</dbReference>
<dbReference type="SUPFAM" id="SSF46626">
    <property type="entry name" value="Cytochrome c"/>
    <property type="match status" value="2"/>
</dbReference>
<dbReference type="GO" id="GO:0046872">
    <property type="term" value="F:metal ion binding"/>
    <property type="evidence" value="ECO:0007669"/>
    <property type="project" value="UniProtKB-KW"/>
</dbReference>
<gene>
    <name evidence="11" type="ORF">X907_1907</name>
</gene>
<evidence type="ECO:0000256" key="9">
    <source>
        <dbReference type="PIRSR" id="PIRSR000294-2"/>
    </source>
</evidence>
<keyword evidence="11" id="KW-0575">Peroxidase</keyword>
<dbReference type="GO" id="GO:0042597">
    <property type="term" value="C:periplasmic space"/>
    <property type="evidence" value="ECO:0007669"/>
    <property type="project" value="UniProtKB-SubCell"/>
</dbReference>
<dbReference type="PROSITE" id="PS51007">
    <property type="entry name" value="CYTC"/>
    <property type="match status" value="2"/>
</dbReference>
<dbReference type="Gene3D" id="1.10.760.10">
    <property type="entry name" value="Cytochrome c-like domain"/>
    <property type="match status" value="2"/>
</dbReference>
<sequence>MMIAGLALAKRNGVPEGDQMTCGPQHCLAGQTLRESYAGPVETWPTPWGEPGIPILEMAAVSRQAPRRGTPAARLGERLFHDPRLSGSGQISCASCHSPELAFTDRVRTSFGHNRQRTRRNAPTLLDKADQPLFHWDGQAASLEEQALLPILDPGEMAGERADIEAWLNADPDYRAFFAEAFGPLDQIRLEDVARALAAFQRTLHQTTDFDRFMSGERDRLDDQQILGLHLFRTTARCMSCHMGPRLTDDRFHNIGLHFYGRALEDTGRAAITGRPEDSGTFLTPSLRHVSRTGPYMHNGIVPELAGVIAIYNVGGPRPRPRPDQLDDPFFPTPSELLESLDLSPEERLALEAFLRAL</sequence>
<evidence type="ECO:0000259" key="10">
    <source>
        <dbReference type="PROSITE" id="PS51007"/>
    </source>
</evidence>
<keyword evidence="3 9" id="KW-0479">Metal-binding</keyword>
<evidence type="ECO:0000256" key="2">
    <source>
        <dbReference type="ARBA" id="ARBA00022617"/>
    </source>
</evidence>
<feature type="binding site" description="covalent" evidence="8">
    <location>
        <position position="238"/>
    </location>
    <ligand>
        <name>heme c</name>
        <dbReference type="ChEBI" id="CHEBI:61717"/>
        <label>2</label>
    </ligand>
</feature>
<feature type="binding site" description="axial binding residue" evidence="9">
    <location>
        <position position="113"/>
    </location>
    <ligand>
        <name>heme c</name>
        <dbReference type="ChEBI" id="CHEBI:61717"/>
        <label>1</label>
    </ligand>
    <ligandPart>
        <name>Fe</name>
        <dbReference type="ChEBI" id="CHEBI:18248"/>
    </ligandPart>
</feature>
<reference evidence="11 12" key="1">
    <citation type="submission" date="2016-12" db="EMBL/GenBank/DDBJ databases">
        <title>The genome of dimorphic prosthecate Glycocaulis alkaliphilus 6b-8t, isolated from crude oil dictates its adaptability in petroleum environments.</title>
        <authorList>
            <person name="Wu X.-L."/>
            <person name="Geng S."/>
        </authorList>
    </citation>
    <scope>NUCLEOTIDE SEQUENCE [LARGE SCALE GENOMIC DNA]</scope>
    <source>
        <strain evidence="11 12">6B-8</strain>
    </source>
</reference>
<keyword evidence="4" id="KW-0732">Signal</keyword>
<accession>A0A3T0EAX3</accession>
<dbReference type="PANTHER" id="PTHR30600">
    <property type="entry name" value="CYTOCHROME C PEROXIDASE-RELATED"/>
    <property type="match status" value="1"/>
</dbReference>
<dbReference type="InterPro" id="IPR004852">
    <property type="entry name" value="Di-haem_cyt_c_peroxidsae"/>
</dbReference>
<comment type="PTM">
    <text evidence="8">Binds 2 heme groups per subunit.</text>
</comment>
<dbReference type="InterPro" id="IPR026259">
    <property type="entry name" value="MauG/Cytc_peroxidase"/>
</dbReference>
<feature type="binding site" description="covalent" evidence="8">
    <location>
        <position position="96"/>
    </location>
    <ligand>
        <name>heme c</name>
        <dbReference type="ChEBI" id="CHEBI:61717"/>
        <label>1</label>
    </ligand>
</feature>
<keyword evidence="5" id="KW-0574">Periplasm</keyword>
<evidence type="ECO:0000256" key="4">
    <source>
        <dbReference type="ARBA" id="ARBA00022729"/>
    </source>
</evidence>
<dbReference type="AlphaFoldDB" id="A0A3T0EAX3"/>
<name>A0A3T0EAX3_9PROT</name>
<dbReference type="InterPro" id="IPR036909">
    <property type="entry name" value="Cyt_c-like_dom_sf"/>
</dbReference>
<organism evidence="11 12">
    <name type="scientific">Glycocaulis alkaliphilus</name>
    <dbReference type="NCBI Taxonomy" id="1434191"/>
    <lineage>
        <taxon>Bacteria</taxon>
        <taxon>Pseudomonadati</taxon>
        <taxon>Pseudomonadota</taxon>
        <taxon>Alphaproteobacteria</taxon>
        <taxon>Maricaulales</taxon>
        <taxon>Maricaulaceae</taxon>
        <taxon>Glycocaulis</taxon>
    </lineage>
</organism>